<name>A0A1B5L804_USTVR</name>
<feature type="region of interest" description="Disordered" evidence="1">
    <location>
        <begin position="32"/>
        <end position="57"/>
    </location>
</feature>
<feature type="region of interest" description="Disordered" evidence="1">
    <location>
        <begin position="297"/>
        <end position="326"/>
    </location>
</feature>
<feature type="compositionally biased region" description="Basic and acidic residues" evidence="1">
    <location>
        <begin position="40"/>
        <end position="54"/>
    </location>
</feature>
<dbReference type="EMBL" id="BBTG02000057">
    <property type="protein sequence ID" value="GAO19820.1"/>
    <property type="molecule type" value="Genomic_DNA"/>
</dbReference>
<evidence type="ECO:0000256" key="1">
    <source>
        <dbReference type="SAM" id="MobiDB-lite"/>
    </source>
</evidence>
<feature type="signal peptide" evidence="2">
    <location>
        <begin position="1"/>
        <end position="18"/>
    </location>
</feature>
<evidence type="ECO:0000313" key="4">
    <source>
        <dbReference type="Proteomes" id="UP000054053"/>
    </source>
</evidence>
<protein>
    <recommendedName>
        <fullName evidence="5">Ankyrin repeat protein</fullName>
    </recommendedName>
</protein>
<reference evidence="4" key="1">
    <citation type="journal article" date="2016" name="Genome Announc.">
        <title>Genome sequence of Ustilaginoidea virens IPU010, a rice pathogenic fungus causing false smut.</title>
        <authorList>
            <person name="Kumagai T."/>
            <person name="Ishii T."/>
            <person name="Terai G."/>
            <person name="Umemura M."/>
            <person name="Machida M."/>
            <person name="Asai K."/>
        </authorList>
    </citation>
    <scope>NUCLEOTIDE SEQUENCE [LARGE SCALE GENOMIC DNA]</scope>
    <source>
        <strain evidence="4">IPU010</strain>
    </source>
</reference>
<dbReference type="Proteomes" id="UP000054053">
    <property type="component" value="Unassembled WGS sequence"/>
</dbReference>
<feature type="compositionally biased region" description="Polar residues" evidence="1">
    <location>
        <begin position="301"/>
        <end position="318"/>
    </location>
</feature>
<dbReference type="AlphaFoldDB" id="A0A1B5L804"/>
<feature type="region of interest" description="Disordered" evidence="1">
    <location>
        <begin position="263"/>
        <end position="284"/>
    </location>
</feature>
<keyword evidence="2" id="KW-0732">Signal</keyword>
<proteinExistence type="predicted"/>
<gene>
    <name evidence="3" type="ORF">UVI_02059210</name>
</gene>
<sequence length="425" mass="47981">MQLLVSILLSFLMAHITSNLVVNRFRRMQALSRAASPEPPHPKPSDKSDSRDGIYRPTPLDITVTRIMLTRSLRIPPDLVDSIFDYAEYWAHSINVIDYQAEHQDSLRIAGNSATENKFLVGTRRRQLPRTSTSNLDCRPWQLRSYPLGLTHIQEQDSLSKQLAYDTTEAKPLPRKSDRDAAYFAKLAKYPTPKLLSPARKVVFTIKSHDQGWSSQEGRGTYKSSWTWFEAGLERFDADQSCEKGNPFPPDALTCTLTDWSTGNSRCTSDARQESADSGEPSLSVCALRPLRPEIEKEQSAVGSVNVNGDDGQQSTGSNEEHGDEDRCRYIHPLHRDPDWEIQRNKAATMQWQEHVVTWSYLDDMQPDSDAGKALDDQGRGRGTGDGSFVRNLRLGDVVTVWGKARFTGWVNTVDHVKIEVYWAV</sequence>
<organism evidence="3 4">
    <name type="scientific">Ustilaginoidea virens</name>
    <name type="common">Rice false smut fungus</name>
    <name type="synonym">Villosiclava virens</name>
    <dbReference type="NCBI Taxonomy" id="1159556"/>
    <lineage>
        <taxon>Eukaryota</taxon>
        <taxon>Fungi</taxon>
        <taxon>Dikarya</taxon>
        <taxon>Ascomycota</taxon>
        <taxon>Pezizomycotina</taxon>
        <taxon>Sordariomycetes</taxon>
        <taxon>Hypocreomycetidae</taxon>
        <taxon>Hypocreales</taxon>
        <taxon>Clavicipitaceae</taxon>
        <taxon>Ustilaginoidea</taxon>
    </lineage>
</organism>
<evidence type="ECO:0000313" key="3">
    <source>
        <dbReference type="EMBL" id="GAO19820.1"/>
    </source>
</evidence>
<evidence type="ECO:0000256" key="2">
    <source>
        <dbReference type="SAM" id="SignalP"/>
    </source>
</evidence>
<comment type="caution">
    <text evidence="3">The sequence shown here is derived from an EMBL/GenBank/DDBJ whole genome shotgun (WGS) entry which is preliminary data.</text>
</comment>
<feature type="chain" id="PRO_5008577761" description="Ankyrin repeat protein" evidence="2">
    <location>
        <begin position="19"/>
        <end position="425"/>
    </location>
</feature>
<evidence type="ECO:0008006" key="5">
    <source>
        <dbReference type="Google" id="ProtNLM"/>
    </source>
</evidence>
<accession>A0A1B5L804</accession>